<organism evidence="1">
    <name type="scientific">Anguilla anguilla</name>
    <name type="common">European freshwater eel</name>
    <name type="synonym">Muraena anguilla</name>
    <dbReference type="NCBI Taxonomy" id="7936"/>
    <lineage>
        <taxon>Eukaryota</taxon>
        <taxon>Metazoa</taxon>
        <taxon>Chordata</taxon>
        <taxon>Craniata</taxon>
        <taxon>Vertebrata</taxon>
        <taxon>Euteleostomi</taxon>
        <taxon>Actinopterygii</taxon>
        <taxon>Neopterygii</taxon>
        <taxon>Teleostei</taxon>
        <taxon>Anguilliformes</taxon>
        <taxon>Anguillidae</taxon>
        <taxon>Anguilla</taxon>
    </lineage>
</organism>
<reference evidence="1" key="2">
    <citation type="journal article" date="2015" name="Fish Shellfish Immunol.">
        <title>Early steps in the European eel (Anguilla anguilla)-Vibrio vulnificus interaction in the gills: Role of the RtxA13 toxin.</title>
        <authorList>
            <person name="Callol A."/>
            <person name="Pajuelo D."/>
            <person name="Ebbesson L."/>
            <person name="Teles M."/>
            <person name="MacKenzie S."/>
            <person name="Amaro C."/>
        </authorList>
    </citation>
    <scope>NUCLEOTIDE SEQUENCE</scope>
</reference>
<dbReference type="EMBL" id="GBXM01021361">
    <property type="protein sequence ID" value="JAH87216.1"/>
    <property type="molecule type" value="Transcribed_RNA"/>
</dbReference>
<protein>
    <submittedName>
        <fullName evidence="1">Uncharacterized protein</fullName>
    </submittedName>
</protein>
<evidence type="ECO:0000313" key="1">
    <source>
        <dbReference type="EMBL" id="JAH87216.1"/>
    </source>
</evidence>
<accession>A0A0E9WA70</accession>
<reference evidence="1" key="1">
    <citation type="submission" date="2014-11" db="EMBL/GenBank/DDBJ databases">
        <authorList>
            <person name="Amaro Gonzalez C."/>
        </authorList>
    </citation>
    <scope>NUCLEOTIDE SEQUENCE</scope>
</reference>
<sequence>MTCSALPTCSVRPKLNRQISKLPCFTYRCQKPLIKPFRSSET</sequence>
<proteinExistence type="predicted"/>
<dbReference type="AlphaFoldDB" id="A0A0E9WA70"/>
<name>A0A0E9WA70_ANGAN</name>